<evidence type="ECO:0000313" key="2">
    <source>
        <dbReference type="Proteomes" id="UP001328107"/>
    </source>
</evidence>
<comment type="caution">
    <text evidence="1">The sequence shown here is derived from an EMBL/GenBank/DDBJ whole genome shotgun (WGS) entry which is preliminary data.</text>
</comment>
<reference evidence="2" key="1">
    <citation type="submission" date="2022-10" db="EMBL/GenBank/DDBJ databases">
        <title>Genome assembly of Pristionchus species.</title>
        <authorList>
            <person name="Yoshida K."/>
            <person name="Sommer R.J."/>
        </authorList>
    </citation>
    <scope>NUCLEOTIDE SEQUENCE [LARGE SCALE GENOMIC DNA]</scope>
    <source>
        <strain evidence="2">RS5460</strain>
    </source>
</reference>
<organism evidence="1 2">
    <name type="scientific">Pristionchus mayeri</name>
    <dbReference type="NCBI Taxonomy" id="1317129"/>
    <lineage>
        <taxon>Eukaryota</taxon>
        <taxon>Metazoa</taxon>
        <taxon>Ecdysozoa</taxon>
        <taxon>Nematoda</taxon>
        <taxon>Chromadorea</taxon>
        <taxon>Rhabditida</taxon>
        <taxon>Rhabditina</taxon>
        <taxon>Diplogasteromorpha</taxon>
        <taxon>Diplogasteroidea</taxon>
        <taxon>Neodiplogasteridae</taxon>
        <taxon>Pristionchus</taxon>
    </lineage>
</organism>
<accession>A0AAN4ZQ39</accession>
<feature type="non-terminal residue" evidence="1">
    <location>
        <position position="66"/>
    </location>
</feature>
<dbReference type="EMBL" id="BTRK01000003">
    <property type="protein sequence ID" value="GMR41115.1"/>
    <property type="molecule type" value="Genomic_DNA"/>
</dbReference>
<gene>
    <name evidence="1" type="ORF">PMAYCL1PPCAC_11310</name>
</gene>
<sequence length="66" mass="8129">LRERMPTSGNEFPKLFRRIYTFTAFWPMKHLWINKFFEDEMKIPEEDRVKLNMAKVNKIMRTYTGV</sequence>
<protein>
    <submittedName>
        <fullName evidence="1">Uncharacterized protein</fullName>
    </submittedName>
</protein>
<dbReference type="AlphaFoldDB" id="A0AAN4ZQ39"/>
<evidence type="ECO:0000313" key="1">
    <source>
        <dbReference type="EMBL" id="GMR41115.1"/>
    </source>
</evidence>
<proteinExistence type="predicted"/>
<dbReference type="Proteomes" id="UP001328107">
    <property type="component" value="Unassembled WGS sequence"/>
</dbReference>
<feature type="non-terminal residue" evidence="1">
    <location>
        <position position="1"/>
    </location>
</feature>
<name>A0AAN4ZQ39_9BILA</name>
<keyword evidence="2" id="KW-1185">Reference proteome</keyword>